<dbReference type="SMR" id="A0A3B6LNV4"/>
<dbReference type="Pfam" id="PF18052">
    <property type="entry name" value="Rx_N"/>
    <property type="match status" value="1"/>
</dbReference>
<dbReference type="PANTHER" id="PTHR23155">
    <property type="entry name" value="DISEASE RESISTANCE PROTEIN RP"/>
    <property type="match status" value="1"/>
</dbReference>
<dbReference type="InterPro" id="IPR036388">
    <property type="entry name" value="WH-like_DNA-bd_sf"/>
</dbReference>
<dbReference type="InterPro" id="IPR044974">
    <property type="entry name" value="Disease_R_plants"/>
</dbReference>
<dbReference type="Gene3D" id="3.80.10.10">
    <property type="entry name" value="Ribonuclease Inhibitor"/>
    <property type="match status" value="1"/>
</dbReference>
<dbReference type="Pfam" id="PF23598">
    <property type="entry name" value="LRR_14"/>
    <property type="match status" value="1"/>
</dbReference>
<dbReference type="FunFam" id="1.10.10.10:FF:000322">
    <property type="entry name" value="Probable disease resistance protein At1g63360"/>
    <property type="match status" value="1"/>
</dbReference>
<protein>
    <recommendedName>
        <fullName evidence="7">AAA+ ATPase domain-containing protein</fullName>
    </recommendedName>
</protein>
<dbReference type="InterPro" id="IPR003593">
    <property type="entry name" value="AAA+_ATPase"/>
</dbReference>
<organism evidence="8">
    <name type="scientific">Triticum aestivum</name>
    <name type="common">Wheat</name>
    <dbReference type="NCBI Taxonomy" id="4565"/>
    <lineage>
        <taxon>Eukaryota</taxon>
        <taxon>Viridiplantae</taxon>
        <taxon>Streptophyta</taxon>
        <taxon>Embryophyta</taxon>
        <taxon>Tracheophyta</taxon>
        <taxon>Spermatophyta</taxon>
        <taxon>Magnoliopsida</taxon>
        <taxon>Liliopsida</taxon>
        <taxon>Poales</taxon>
        <taxon>Poaceae</taxon>
        <taxon>BOP clade</taxon>
        <taxon>Pooideae</taxon>
        <taxon>Triticodae</taxon>
        <taxon>Triticeae</taxon>
        <taxon>Triticinae</taxon>
        <taxon>Triticum</taxon>
    </lineage>
</organism>
<dbReference type="Gene3D" id="3.40.50.300">
    <property type="entry name" value="P-loop containing nucleotide triphosphate hydrolases"/>
    <property type="match status" value="1"/>
</dbReference>
<dbReference type="Gramene" id="TraesWEE_scaffold_038859_01G000200.1">
    <property type="protein sequence ID" value="TraesWEE_scaffold_038859_01G000200.1"/>
    <property type="gene ID" value="TraesWEE_scaffold_038859_01G000200"/>
</dbReference>
<dbReference type="OMA" id="WEINEGA"/>
<reference evidence="8" key="1">
    <citation type="submission" date="2018-08" db="EMBL/GenBank/DDBJ databases">
        <authorList>
            <person name="Rossello M."/>
        </authorList>
    </citation>
    <scope>NUCLEOTIDE SEQUENCE [LARGE SCALE GENOMIC DNA]</scope>
    <source>
        <strain evidence="8">cv. Chinese Spring</strain>
    </source>
</reference>
<dbReference type="Gene3D" id="1.20.5.4130">
    <property type="match status" value="1"/>
</dbReference>
<dbReference type="PANTHER" id="PTHR23155:SF1185">
    <property type="entry name" value="DISEASE RESISTANCE RPP8-LIKE PROTEIN 3-RELATED"/>
    <property type="match status" value="1"/>
</dbReference>
<keyword evidence="2" id="KW-0433">Leucine-rich repeat</keyword>
<keyword evidence="6" id="KW-0175">Coiled coil</keyword>
<dbReference type="Gramene" id="TraesCS5B02G259900.1">
    <property type="protein sequence ID" value="TraesCS5B02G259900.1"/>
    <property type="gene ID" value="TraesCS5B02G259900"/>
</dbReference>
<keyword evidence="5" id="KW-0611">Plant defense</keyword>
<evidence type="ECO:0000256" key="2">
    <source>
        <dbReference type="ARBA" id="ARBA00022614"/>
    </source>
</evidence>
<keyword evidence="3" id="KW-0677">Repeat</keyword>
<dbReference type="FunFam" id="3.40.50.300:FF:001091">
    <property type="entry name" value="Probable disease resistance protein At1g61300"/>
    <property type="match status" value="1"/>
</dbReference>
<reference evidence="8" key="2">
    <citation type="submission" date="2018-10" db="UniProtKB">
        <authorList>
            <consortium name="EnsemblPlants"/>
        </authorList>
    </citation>
    <scope>IDENTIFICATION</scope>
</reference>
<dbReference type="GO" id="GO:0043531">
    <property type="term" value="F:ADP binding"/>
    <property type="evidence" value="ECO:0007669"/>
    <property type="project" value="InterPro"/>
</dbReference>
<sequence>MFISDRFVASRNDKTEPCFNIQSYLLLETLGPYVSCMTLCFITQRSHDMAEHAVAAVLQRAGATVIQEVASLGQVPAKVEALKSELKRMQCFLRDADARMERGENEMLSQLVSEVRDVAYSVEIIIDTANILARENNRPPSLLGAISKGAYYPVHCKRLHSVGKRIDQVTARVNKIFKEFEKYNIQRTSLTETRYSMDENETLRSRRLMLPDFGDEVDVIGFDSEINQVKDQLLDLENKDLTVVSLVGPGGSGKSTIARKVYNLVAKKHFNSSVWICISQQFSVYGALKDIVKGVMGNQDFEELGTMNEIEIIKKIHSFLKDKRYLVVLDDVWKMKDWDMVQAAFPDVKNGSRIVLTTRNSAVSNHPNARKIIQQVKLLNDDESIELFNRKAFPSYVVHGRDDLDSFRELGKVLALKCNGLPLAIVVMGGFLSKNLRITEWRRMVASVNWDTMKNEGDIRAILDLSYYDLPSNLKACFLYITSFPEDYAVPVGLLTKLWISEGFISNVRGRSLEETALGYVEELAQRCLILIEKKSSRCIRAVKVHDVLRDWGIGRARREGFLKDCSSRDEVETSYSNEMRAYRVVLYDSVCVKVGVAMPNLHTLLIFNAARLEKDVFSFRGLNYLRVLYFDGMRGRWQLPAEIGQMVHLRYLGLKGGTYVLPAAVSNLTNLQTFDARDATVEALPIDLLSISTLKHIHIYKVESWSMWKTNMQSNLKSLFIFLAANTPKQWEGATDRMEENPSWCFGKHYRSVKQLEIVGACEDEFGVPNDLHLPDLHLLPHNLRRLKISCPNLLNDEDPMPTLGSWLTFLNVLEIGVKSYTGATMTCPSGGFPDLHNLVLHDLDIEEWILEDGAMPKLRILTLCKCTKLKALPQGLQHLKELKKLKVIAMPDLDQVLCYLLHKAGREVVIRSSEEDFEHVQIPKYDI</sequence>
<evidence type="ECO:0000256" key="6">
    <source>
        <dbReference type="ARBA" id="ARBA00023054"/>
    </source>
</evidence>
<dbReference type="CDD" id="cd14798">
    <property type="entry name" value="RX-CC_like"/>
    <property type="match status" value="1"/>
</dbReference>
<dbReference type="SUPFAM" id="SSF52047">
    <property type="entry name" value="RNI-like"/>
    <property type="match status" value="1"/>
</dbReference>
<evidence type="ECO:0000256" key="4">
    <source>
        <dbReference type="ARBA" id="ARBA00022741"/>
    </source>
</evidence>
<dbReference type="Gramene" id="TraesPARA_EIv1.0_1693800.2">
    <property type="protein sequence ID" value="TraesPARA_EIv1.0_1693800.2.CDS"/>
    <property type="gene ID" value="TraesPARA_EIv1.0_1693800"/>
</dbReference>
<dbReference type="GO" id="GO:0002758">
    <property type="term" value="P:innate immune response-activating signaling pathway"/>
    <property type="evidence" value="ECO:0007669"/>
    <property type="project" value="UniProtKB-ARBA"/>
</dbReference>
<dbReference type="GO" id="GO:0009626">
    <property type="term" value="P:plant-type hypersensitive response"/>
    <property type="evidence" value="ECO:0007669"/>
    <property type="project" value="UniProtKB-ARBA"/>
</dbReference>
<dbReference type="InterPro" id="IPR041118">
    <property type="entry name" value="Rx_N"/>
</dbReference>
<dbReference type="Proteomes" id="UP000019116">
    <property type="component" value="Chromosome 5B"/>
</dbReference>
<dbReference type="Gramene" id="TraesCLE_scaffold_034100_01G000200.1">
    <property type="protein sequence ID" value="TraesCLE_scaffold_034100_01G000200.1"/>
    <property type="gene ID" value="TraesCLE_scaffold_034100_01G000200"/>
</dbReference>
<dbReference type="PRINTS" id="PR00364">
    <property type="entry name" value="DISEASERSIST"/>
</dbReference>
<evidence type="ECO:0000256" key="1">
    <source>
        <dbReference type="ARBA" id="ARBA00008894"/>
    </source>
</evidence>
<dbReference type="SMART" id="SM00382">
    <property type="entry name" value="AAA"/>
    <property type="match status" value="1"/>
</dbReference>
<evidence type="ECO:0000259" key="7">
    <source>
        <dbReference type="SMART" id="SM00382"/>
    </source>
</evidence>
<proteinExistence type="inferred from homology"/>
<dbReference type="STRING" id="4565.A0A3B6LNV4"/>
<dbReference type="InterPro" id="IPR058922">
    <property type="entry name" value="WHD_DRP"/>
</dbReference>
<dbReference type="OrthoDB" id="597327at2759"/>
<name>A0A3B6LNV4_WHEAT</name>
<dbReference type="InterPro" id="IPR032675">
    <property type="entry name" value="LRR_dom_sf"/>
</dbReference>
<feature type="domain" description="AAA+ ATPase" evidence="7">
    <location>
        <begin position="240"/>
        <end position="379"/>
    </location>
</feature>
<dbReference type="Gene3D" id="1.10.8.430">
    <property type="entry name" value="Helical domain of apoptotic protease-activating factors"/>
    <property type="match status" value="1"/>
</dbReference>
<dbReference type="EnsemblPlants" id="TraesCS5B02G259900.1">
    <property type="protein sequence ID" value="TraesCS5B02G259900.1"/>
    <property type="gene ID" value="TraesCS5B02G259900"/>
</dbReference>
<keyword evidence="4" id="KW-0547">Nucleotide-binding</keyword>
<dbReference type="Pfam" id="PF23559">
    <property type="entry name" value="WHD_DRP"/>
    <property type="match status" value="1"/>
</dbReference>
<dbReference type="Gramene" id="TraesCS5B03G0674800.1">
    <property type="protein sequence ID" value="TraesCS5B03G0674800.1.CDS"/>
    <property type="gene ID" value="TraesCS5B03G0674800"/>
</dbReference>
<dbReference type="InterPro" id="IPR055414">
    <property type="entry name" value="LRR_R13L4/SHOC2-like"/>
</dbReference>
<dbReference type="InterPro" id="IPR027417">
    <property type="entry name" value="P-loop_NTPase"/>
</dbReference>
<keyword evidence="9" id="KW-1185">Reference proteome</keyword>
<dbReference type="AlphaFoldDB" id="A0A3B6LNV4"/>
<dbReference type="InterPro" id="IPR002182">
    <property type="entry name" value="NB-ARC"/>
</dbReference>
<accession>A0A3B6LNV4</accession>
<dbReference type="GO" id="GO:0042742">
    <property type="term" value="P:defense response to bacterium"/>
    <property type="evidence" value="ECO:0007669"/>
    <property type="project" value="UniProtKB-ARBA"/>
</dbReference>
<dbReference type="PaxDb" id="4565-Traes_5BL_33D83A0CB.1"/>
<dbReference type="InterPro" id="IPR038005">
    <property type="entry name" value="RX-like_CC"/>
</dbReference>
<evidence type="ECO:0000256" key="3">
    <source>
        <dbReference type="ARBA" id="ARBA00022737"/>
    </source>
</evidence>
<evidence type="ECO:0000313" key="8">
    <source>
        <dbReference type="EnsemblPlants" id="TraesCS5B02G259900.1"/>
    </source>
</evidence>
<dbReference type="InterPro" id="IPR042197">
    <property type="entry name" value="Apaf_helical"/>
</dbReference>
<dbReference type="SUPFAM" id="SSF52540">
    <property type="entry name" value="P-loop containing nucleoside triphosphate hydrolases"/>
    <property type="match status" value="1"/>
</dbReference>
<comment type="similarity">
    <text evidence="1">Belongs to the disease resistance NB-LRR family.</text>
</comment>
<dbReference type="Gene3D" id="1.10.10.10">
    <property type="entry name" value="Winged helix-like DNA-binding domain superfamily/Winged helix DNA-binding domain"/>
    <property type="match status" value="1"/>
</dbReference>
<dbReference type="Pfam" id="PF00931">
    <property type="entry name" value="NB-ARC"/>
    <property type="match status" value="1"/>
</dbReference>
<evidence type="ECO:0000256" key="5">
    <source>
        <dbReference type="ARBA" id="ARBA00022821"/>
    </source>
</evidence>
<evidence type="ECO:0000313" key="9">
    <source>
        <dbReference type="Proteomes" id="UP000019116"/>
    </source>
</evidence>